<feature type="chain" id="PRO_5046700339" evidence="2">
    <location>
        <begin position="21"/>
        <end position="316"/>
    </location>
</feature>
<dbReference type="CDD" id="cd07012">
    <property type="entry name" value="PBP2_Bug_TTT"/>
    <property type="match status" value="1"/>
</dbReference>
<dbReference type="PANTHER" id="PTHR42928:SF5">
    <property type="entry name" value="BLR1237 PROTEIN"/>
    <property type="match status" value="1"/>
</dbReference>
<organism evidence="3 4">
    <name type="scientific">Roseococcus pinisoli</name>
    <dbReference type="NCBI Taxonomy" id="2835040"/>
    <lineage>
        <taxon>Bacteria</taxon>
        <taxon>Pseudomonadati</taxon>
        <taxon>Pseudomonadota</taxon>
        <taxon>Alphaproteobacteria</taxon>
        <taxon>Acetobacterales</taxon>
        <taxon>Roseomonadaceae</taxon>
        <taxon>Roseococcus</taxon>
    </lineage>
</organism>
<evidence type="ECO:0000256" key="2">
    <source>
        <dbReference type="SAM" id="SignalP"/>
    </source>
</evidence>
<keyword evidence="2" id="KW-0732">Signal</keyword>
<proteinExistence type="inferred from homology"/>
<comment type="caution">
    <text evidence="3">The sequence shown here is derived from an EMBL/GenBank/DDBJ whole genome shotgun (WGS) entry which is preliminary data.</text>
</comment>
<dbReference type="Gene3D" id="3.40.190.150">
    <property type="entry name" value="Bordetella uptake gene, domain 1"/>
    <property type="match status" value="1"/>
</dbReference>
<dbReference type="RefSeq" id="WP_213671133.1">
    <property type="nucleotide sequence ID" value="NZ_JAHCDA010000003.1"/>
</dbReference>
<name>A0ABS5QFF6_9PROT</name>
<dbReference type="PANTHER" id="PTHR42928">
    <property type="entry name" value="TRICARBOXYLATE-BINDING PROTEIN"/>
    <property type="match status" value="1"/>
</dbReference>
<reference evidence="3 4" key="1">
    <citation type="submission" date="2021-05" db="EMBL/GenBank/DDBJ databases">
        <title>Roseococcus sp. XZZS9, whole genome shotgun sequencing project.</title>
        <authorList>
            <person name="Zhao G."/>
            <person name="Shen L."/>
        </authorList>
    </citation>
    <scope>NUCLEOTIDE SEQUENCE [LARGE SCALE GENOMIC DNA]</scope>
    <source>
        <strain evidence="3 4">XZZS9</strain>
    </source>
</reference>
<evidence type="ECO:0000313" key="4">
    <source>
        <dbReference type="Proteomes" id="UP000766336"/>
    </source>
</evidence>
<comment type="similarity">
    <text evidence="1">Belongs to the UPF0065 (bug) family.</text>
</comment>
<dbReference type="Gene3D" id="3.40.190.10">
    <property type="entry name" value="Periplasmic binding protein-like II"/>
    <property type="match status" value="1"/>
</dbReference>
<evidence type="ECO:0000313" key="3">
    <source>
        <dbReference type="EMBL" id="MBS7812425.1"/>
    </source>
</evidence>
<sequence>MKRRLFLGTAPAVLAAPALAQSWRPDRPIEIIVGFTPGGATDVDARLYARFLEPRIQGTVVVSNRPGAGGEVALAAIARGRPDGTVLGTTNMPGLLTIPIERPAQFKLGDFQGIGNLIGDPSAISVASSSPYQSIEQLFEAARRAPESITFGSPGIGTDDHLLVVLIQAATGLRFNHVAFQGDPPIRTAILGNQIVATGLNLGYVLANNEGMRLLALAAPQRSRFAPDLPTLQEKGLNVNMASERGLVMPVGTPDHIVSRFREATADIARDPEFIKAIEARSLLVQYEAGDAWFTRLRQDEERYRQLWATTPWAQR</sequence>
<keyword evidence="4" id="KW-1185">Reference proteome</keyword>
<accession>A0ABS5QFF6</accession>
<feature type="signal peptide" evidence="2">
    <location>
        <begin position="1"/>
        <end position="20"/>
    </location>
</feature>
<dbReference type="InterPro" id="IPR042100">
    <property type="entry name" value="Bug_dom1"/>
</dbReference>
<dbReference type="InterPro" id="IPR005064">
    <property type="entry name" value="BUG"/>
</dbReference>
<dbReference type="EMBL" id="JAHCDA010000003">
    <property type="protein sequence ID" value="MBS7812425.1"/>
    <property type="molecule type" value="Genomic_DNA"/>
</dbReference>
<dbReference type="Proteomes" id="UP000766336">
    <property type="component" value="Unassembled WGS sequence"/>
</dbReference>
<evidence type="ECO:0000256" key="1">
    <source>
        <dbReference type="ARBA" id="ARBA00006987"/>
    </source>
</evidence>
<dbReference type="Pfam" id="PF03401">
    <property type="entry name" value="TctC"/>
    <property type="match status" value="1"/>
</dbReference>
<protein>
    <submittedName>
        <fullName evidence="3">Tripartite tricarboxylate transporter substrate binding protein</fullName>
    </submittedName>
</protein>
<dbReference type="PIRSF" id="PIRSF017082">
    <property type="entry name" value="YflP"/>
    <property type="match status" value="1"/>
</dbReference>
<gene>
    <name evidence="3" type="ORF">KHU32_15855</name>
</gene>
<dbReference type="SUPFAM" id="SSF53850">
    <property type="entry name" value="Periplasmic binding protein-like II"/>
    <property type="match status" value="1"/>
</dbReference>